<evidence type="ECO:0000313" key="2">
    <source>
        <dbReference type="Proteomes" id="UP001433508"/>
    </source>
</evidence>
<keyword evidence="2" id="KW-1185">Reference proteome</keyword>
<name>A0ACC3TBI8_LIPKO</name>
<protein>
    <submittedName>
        <fullName evidence="1">Uncharacterized protein</fullName>
    </submittedName>
</protein>
<gene>
    <name evidence="1" type="ORF">V1525DRAFT_334957</name>
</gene>
<accession>A0ACC3TBI8</accession>
<proteinExistence type="predicted"/>
<comment type="caution">
    <text evidence="1">The sequence shown here is derived from an EMBL/GenBank/DDBJ whole genome shotgun (WGS) entry which is preliminary data.</text>
</comment>
<organism evidence="1 2">
    <name type="scientific">Lipomyces kononenkoae</name>
    <name type="common">Yeast</name>
    <dbReference type="NCBI Taxonomy" id="34357"/>
    <lineage>
        <taxon>Eukaryota</taxon>
        <taxon>Fungi</taxon>
        <taxon>Dikarya</taxon>
        <taxon>Ascomycota</taxon>
        <taxon>Saccharomycotina</taxon>
        <taxon>Lipomycetes</taxon>
        <taxon>Lipomycetales</taxon>
        <taxon>Lipomycetaceae</taxon>
        <taxon>Lipomyces</taxon>
    </lineage>
</organism>
<dbReference type="EMBL" id="MU971335">
    <property type="protein sequence ID" value="KAK9241332.1"/>
    <property type="molecule type" value="Genomic_DNA"/>
</dbReference>
<sequence>MSAAAALLSPLSSSPFKPQRDYNHADDAEYKRLRDLASQDYEARARCYQRAHEAYERGDGAEAKQLSQQGKQHGANMDRYNTQAAEFVFRLNNADSDADEIDLHGLYVKEAEDYLETRITACKVLHASHLEVIVGKGNHSTSGVAKIKPAVERLCQEHGFQYAVDNDNSGVIIINFQQSGGYTPMSQMPFLPKHNFAQSNYHYPTHARTEATYKPPYGSNNVYGYENQPLYGNSYANAVGGGYPAANFYPGRPQQQLQVEQQQLPNDDLVQTLIKCLRQCCTIM</sequence>
<dbReference type="Proteomes" id="UP001433508">
    <property type="component" value="Unassembled WGS sequence"/>
</dbReference>
<evidence type="ECO:0000313" key="1">
    <source>
        <dbReference type="EMBL" id="KAK9241332.1"/>
    </source>
</evidence>
<reference evidence="2" key="1">
    <citation type="journal article" date="2024" name="Front. Bioeng. Biotechnol.">
        <title>Genome-scale model development and genomic sequencing of the oleaginous clade Lipomyces.</title>
        <authorList>
            <person name="Czajka J.J."/>
            <person name="Han Y."/>
            <person name="Kim J."/>
            <person name="Mondo S.J."/>
            <person name="Hofstad B.A."/>
            <person name="Robles A."/>
            <person name="Haridas S."/>
            <person name="Riley R."/>
            <person name="LaButti K."/>
            <person name="Pangilinan J."/>
            <person name="Andreopoulos W."/>
            <person name="Lipzen A."/>
            <person name="Yan J."/>
            <person name="Wang M."/>
            <person name="Ng V."/>
            <person name="Grigoriev I.V."/>
            <person name="Spatafora J.W."/>
            <person name="Magnuson J.K."/>
            <person name="Baker S.E."/>
            <person name="Pomraning K.R."/>
        </authorList>
    </citation>
    <scope>NUCLEOTIDE SEQUENCE [LARGE SCALE GENOMIC DNA]</scope>
    <source>
        <strain evidence="2">CBS 7786</strain>
    </source>
</reference>